<gene>
    <name evidence="1" type="ORF">COT71_00775</name>
</gene>
<reference evidence="2" key="1">
    <citation type="submission" date="2017-09" db="EMBL/GenBank/DDBJ databases">
        <title>Depth-based differentiation of microbial function through sediment-hosted aquifers and enrichment of novel symbionts in the deep terrestrial subsurface.</title>
        <authorList>
            <person name="Probst A.J."/>
            <person name="Ladd B."/>
            <person name="Jarett J.K."/>
            <person name="Geller-Mcgrath D.E."/>
            <person name="Sieber C.M.K."/>
            <person name="Emerson J.B."/>
            <person name="Anantharaman K."/>
            <person name="Thomas B.C."/>
            <person name="Malmstrom R."/>
            <person name="Stieglmeier M."/>
            <person name="Klingl A."/>
            <person name="Woyke T."/>
            <person name="Ryan C.M."/>
            <person name="Banfield J.F."/>
        </authorList>
    </citation>
    <scope>NUCLEOTIDE SEQUENCE [LARGE SCALE GENOMIC DNA]</scope>
</reference>
<proteinExistence type="predicted"/>
<evidence type="ECO:0000313" key="2">
    <source>
        <dbReference type="Proteomes" id="UP000230731"/>
    </source>
</evidence>
<dbReference type="Proteomes" id="UP000230731">
    <property type="component" value="Unassembled WGS sequence"/>
</dbReference>
<organism evidence="1 2">
    <name type="scientific">Candidatus Andersenbacteria bacterium CG10_big_fil_rev_8_21_14_0_10_54_11</name>
    <dbReference type="NCBI Taxonomy" id="1974485"/>
    <lineage>
        <taxon>Bacteria</taxon>
        <taxon>Candidatus Anderseniibacteriota</taxon>
    </lineage>
</organism>
<evidence type="ECO:0000313" key="1">
    <source>
        <dbReference type="EMBL" id="PIT98411.1"/>
    </source>
</evidence>
<sequence length="91" mass="10276">MSFQSLREALGGRLPAAPILEEGDIQYAVEELLCQYLPRAAFQVRVTPRRVKITALSPAVRQTALLLQPDIIRLLDDELQVSVRAVYVTQW</sequence>
<dbReference type="EMBL" id="PEZP01000008">
    <property type="protein sequence ID" value="PIT98411.1"/>
    <property type="molecule type" value="Genomic_DNA"/>
</dbReference>
<comment type="caution">
    <text evidence="1">The sequence shown here is derived from an EMBL/GenBank/DDBJ whole genome shotgun (WGS) entry which is preliminary data.</text>
</comment>
<protein>
    <recommendedName>
        <fullName evidence="3">DUF721 domain-containing protein</fullName>
    </recommendedName>
</protein>
<accession>A0A2M6X026</accession>
<dbReference type="AlphaFoldDB" id="A0A2M6X026"/>
<name>A0A2M6X026_9BACT</name>
<evidence type="ECO:0008006" key="3">
    <source>
        <dbReference type="Google" id="ProtNLM"/>
    </source>
</evidence>